<dbReference type="AlphaFoldDB" id="A0A1Y5RKJ7"/>
<dbReference type="Gene3D" id="1.10.1740.10">
    <property type="match status" value="1"/>
</dbReference>
<feature type="domain" description="RNA polymerase sigma-70 region 2" evidence="5">
    <location>
        <begin position="28"/>
        <end position="81"/>
    </location>
</feature>
<proteinExistence type="predicted"/>
<evidence type="ECO:0000259" key="5">
    <source>
        <dbReference type="Pfam" id="PF04542"/>
    </source>
</evidence>
<evidence type="ECO:0000313" key="7">
    <source>
        <dbReference type="Proteomes" id="UP000193200"/>
    </source>
</evidence>
<dbReference type="RefSeq" id="WP_085881797.1">
    <property type="nucleotide sequence ID" value="NZ_FWFR01000001.1"/>
</dbReference>
<dbReference type="EMBL" id="FWFR01000001">
    <property type="protein sequence ID" value="SLN19779.1"/>
    <property type="molecule type" value="Genomic_DNA"/>
</dbReference>
<sequence length="281" mass="30553">MSERPQDDDTAALLDRVAAGNGAAFAELYRRWAPRAHAEALHHLGDAERAEAALQEGFLRVWHQAGSQPGGPDRAWLMTLFEAAIASYGDGPVACDFTREPVPPPARIWQGVALVTSGSRGGRDEDDGRRRRPGARMSGPTPATMPPFWRRPRVLAMVFAVGALIFVAGRYDRSPPAEPGEAHWYIHVDLAEHEITVRPDPALKGTGDSTLMLWLDPGAPEVLVPVGALWPDRETHLPATRAVARSLAKARRFVITRETGTAELIRQPTGPILFEGPLPPG</sequence>
<dbReference type="SUPFAM" id="SSF88946">
    <property type="entry name" value="Sigma2 domain of RNA polymerase sigma factors"/>
    <property type="match status" value="1"/>
</dbReference>
<evidence type="ECO:0000256" key="4">
    <source>
        <dbReference type="SAM" id="MobiDB-lite"/>
    </source>
</evidence>
<organism evidence="6 7">
    <name type="scientific">Oceanibacterium hippocampi</name>
    <dbReference type="NCBI Taxonomy" id="745714"/>
    <lineage>
        <taxon>Bacteria</taxon>
        <taxon>Pseudomonadati</taxon>
        <taxon>Pseudomonadota</taxon>
        <taxon>Alphaproteobacteria</taxon>
        <taxon>Sneathiellales</taxon>
        <taxon>Sneathiellaceae</taxon>
        <taxon>Oceanibacterium</taxon>
    </lineage>
</organism>
<keyword evidence="1" id="KW-0805">Transcription regulation</keyword>
<dbReference type="GO" id="GO:0006352">
    <property type="term" value="P:DNA-templated transcription initiation"/>
    <property type="evidence" value="ECO:0007669"/>
    <property type="project" value="InterPro"/>
</dbReference>
<dbReference type="InParanoid" id="A0A1Y5RKJ7"/>
<evidence type="ECO:0000256" key="1">
    <source>
        <dbReference type="ARBA" id="ARBA00023015"/>
    </source>
</evidence>
<keyword evidence="3" id="KW-0804">Transcription</keyword>
<feature type="region of interest" description="Disordered" evidence="4">
    <location>
        <begin position="117"/>
        <end position="144"/>
    </location>
</feature>
<keyword evidence="7" id="KW-1185">Reference proteome</keyword>
<dbReference type="GO" id="GO:0016987">
    <property type="term" value="F:sigma factor activity"/>
    <property type="evidence" value="ECO:0007669"/>
    <property type="project" value="UniProtKB-KW"/>
</dbReference>
<accession>A0A1Y5RKJ7</accession>
<dbReference type="InterPro" id="IPR013325">
    <property type="entry name" value="RNA_pol_sigma_r2"/>
</dbReference>
<dbReference type="PANTHER" id="PTHR43133">
    <property type="entry name" value="RNA POLYMERASE ECF-TYPE SIGMA FACTO"/>
    <property type="match status" value="1"/>
</dbReference>
<reference evidence="6 7" key="1">
    <citation type="submission" date="2017-03" db="EMBL/GenBank/DDBJ databases">
        <authorList>
            <person name="Afonso C.L."/>
            <person name="Miller P.J."/>
            <person name="Scott M.A."/>
            <person name="Spackman E."/>
            <person name="Goraichik I."/>
            <person name="Dimitrov K.M."/>
            <person name="Suarez D.L."/>
            <person name="Swayne D.E."/>
        </authorList>
    </citation>
    <scope>NUCLEOTIDE SEQUENCE [LARGE SCALE GENOMIC DNA]</scope>
    <source>
        <strain evidence="6 7">CECT 7691</strain>
    </source>
</reference>
<dbReference type="Pfam" id="PF04542">
    <property type="entry name" value="Sigma70_r2"/>
    <property type="match status" value="1"/>
</dbReference>
<dbReference type="InterPro" id="IPR039425">
    <property type="entry name" value="RNA_pol_sigma-70-like"/>
</dbReference>
<evidence type="ECO:0000256" key="2">
    <source>
        <dbReference type="ARBA" id="ARBA00023082"/>
    </source>
</evidence>
<keyword evidence="2" id="KW-0731">Sigma factor</keyword>
<dbReference type="PANTHER" id="PTHR43133:SF62">
    <property type="entry name" value="RNA POLYMERASE SIGMA FACTOR SIGZ"/>
    <property type="match status" value="1"/>
</dbReference>
<evidence type="ECO:0000313" key="6">
    <source>
        <dbReference type="EMBL" id="SLN19779.1"/>
    </source>
</evidence>
<gene>
    <name evidence="6" type="ORF">OCH7691_00458</name>
</gene>
<dbReference type="InterPro" id="IPR007627">
    <property type="entry name" value="RNA_pol_sigma70_r2"/>
</dbReference>
<name>A0A1Y5RKJ7_9PROT</name>
<dbReference type="Proteomes" id="UP000193200">
    <property type="component" value="Unassembled WGS sequence"/>
</dbReference>
<protein>
    <submittedName>
        <fullName evidence="6">RNA polymerase sigma factor</fullName>
    </submittedName>
</protein>
<evidence type="ECO:0000256" key="3">
    <source>
        <dbReference type="ARBA" id="ARBA00023163"/>
    </source>
</evidence>